<accession>A0A3G2KIP4</accession>
<dbReference type="Proteomes" id="UP000279418">
    <property type="component" value="Segment"/>
</dbReference>
<organism evidence="1 2">
    <name type="scientific">Arthrobacter phage Peas</name>
    <dbReference type="NCBI Taxonomy" id="2419965"/>
    <lineage>
        <taxon>Viruses</taxon>
        <taxon>Duplodnaviria</taxon>
        <taxon>Heunggongvirae</taxon>
        <taxon>Uroviricota</taxon>
        <taxon>Caudoviricetes</taxon>
        <taxon>Bridgettevirus</taxon>
        <taxon>Bridgettevirus peas</taxon>
    </lineage>
</organism>
<gene>
    <name evidence="1" type="primary">63</name>
    <name evidence="1" type="ORF">PBI_PEAS_63</name>
</gene>
<dbReference type="KEGG" id="vg:55006839"/>
<reference evidence="1 2" key="1">
    <citation type="submission" date="2018-09" db="EMBL/GenBank/DDBJ databases">
        <authorList>
            <person name="Divens A.M."/>
            <person name="Stoner T.H."/>
            <person name="Garlena R.A."/>
            <person name="Russell D.A."/>
            <person name="Pope W.H."/>
            <person name="Jacobs-Sera D."/>
            <person name="Hatfull G.F."/>
        </authorList>
    </citation>
    <scope>NUCLEOTIDE SEQUENCE [LARGE SCALE GENOMIC DNA]</scope>
</reference>
<sequence>MNQTSRPAQMPCPFPGCEETLTFNVTVTPIFPPSEDDSVTFRIKAEGTPESTEHAYSHKEAAK</sequence>
<keyword evidence="2" id="KW-1185">Reference proteome</keyword>
<dbReference type="GeneID" id="55006839"/>
<evidence type="ECO:0000313" key="2">
    <source>
        <dbReference type="Proteomes" id="UP000279418"/>
    </source>
</evidence>
<protein>
    <submittedName>
        <fullName evidence="1">Uncharacterized protein</fullName>
    </submittedName>
</protein>
<evidence type="ECO:0000313" key="1">
    <source>
        <dbReference type="EMBL" id="AYN58750.1"/>
    </source>
</evidence>
<dbReference type="EMBL" id="MH834623">
    <property type="protein sequence ID" value="AYN58750.1"/>
    <property type="molecule type" value="Genomic_DNA"/>
</dbReference>
<name>A0A3G2KIP4_9CAUD</name>
<proteinExistence type="predicted"/>
<dbReference type="RefSeq" id="YP_009815613.1">
    <property type="nucleotide sequence ID" value="NC_048096.1"/>
</dbReference>